<dbReference type="PANTHER" id="PTHR11929:SF226">
    <property type="entry name" value="ATP-DEPENDENT DNA HELICASE-RELATED"/>
    <property type="match status" value="1"/>
</dbReference>
<name>A0AAV5TYU1_9BILA</name>
<keyword evidence="8" id="KW-1185">Reference proteome</keyword>
<sequence length="168" mass="19443">LQFPPNFFNGTIGYSRLNNYTYDYDFPATPNPHLIDDIIRNKTSSVLGVISNCNSQSGRESIIDRLQKHINLTLRCLLSLSHSFQDIHISISETHRFIIALENKDCPEYVTEKAYKYKKLIVPIVRDCRLVGDSLPSDAFIAIDDFEHTSELANYLKRLQRNDDEYKK</sequence>
<protein>
    <recommendedName>
        <fullName evidence="5">Fucosyltransferase</fullName>
        <ecNumber evidence="5">2.4.1.-</ecNumber>
    </recommendedName>
</protein>
<keyword evidence="5" id="KW-0812">Transmembrane</keyword>
<dbReference type="GO" id="GO:0032580">
    <property type="term" value="C:Golgi cisterna membrane"/>
    <property type="evidence" value="ECO:0007669"/>
    <property type="project" value="UniProtKB-SubCell"/>
</dbReference>
<keyword evidence="5" id="KW-0472">Membrane</keyword>
<feature type="non-terminal residue" evidence="7">
    <location>
        <position position="168"/>
    </location>
</feature>
<dbReference type="GO" id="GO:0046920">
    <property type="term" value="F:alpha-(1-&gt;3)-fucosyltransferase activity"/>
    <property type="evidence" value="ECO:0007669"/>
    <property type="project" value="TreeGrafter"/>
</dbReference>
<evidence type="ECO:0000313" key="8">
    <source>
        <dbReference type="Proteomes" id="UP001432027"/>
    </source>
</evidence>
<evidence type="ECO:0000256" key="3">
    <source>
        <dbReference type="ARBA" id="ARBA00022676"/>
    </source>
</evidence>
<keyword evidence="5" id="KW-0333">Golgi apparatus</keyword>
<dbReference type="AlphaFoldDB" id="A0AAV5TYU1"/>
<dbReference type="InterPro" id="IPR001503">
    <property type="entry name" value="Glyco_trans_10"/>
</dbReference>
<dbReference type="PANTHER" id="PTHR11929">
    <property type="entry name" value="ALPHA- 1,3 -FUCOSYLTRANSFERASE"/>
    <property type="match status" value="1"/>
</dbReference>
<dbReference type="InterPro" id="IPR038577">
    <property type="entry name" value="GT10-like_C_sf"/>
</dbReference>
<organism evidence="7 8">
    <name type="scientific">Pristionchus entomophagus</name>
    <dbReference type="NCBI Taxonomy" id="358040"/>
    <lineage>
        <taxon>Eukaryota</taxon>
        <taxon>Metazoa</taxon>
        <taxon>Ecdysozoa</taxon>
        <taxon>Nematoda</taxon>
        <taxon>Chromadorea</taxon>
        <taxon>Rhabditida</taxon>
        <taxon>Rhabditina</taxon>
        <taxon>Diplogasteromorpha</taxon>
        <taxon>Diplogasteroidea</taxon>
        <taxon>Neodiplogasteridae</taxon>
        <taxon>Pristionchus</taxon>
    </lineage>
</organism>
<feature type="non-terminal residue" evidence="7">
    <location>
        <position position="1"/>
    </location>
</feature>
<reference evidence="7" key="1">
    <citation type="submission" date="2023-10" db="EMBL/GenBank/DDBJ databases">
        <title>Genome assembly of Pristionchus species.</title>
        <authorList>
            <person name="Yoshida K."/>
            <person name="Sommer R.J."/>
        </authorList>
    </citation>
    <scope>NUCLEOTIDE SEQUENCE</scope>
    <source>
        <strain evidence="7">RS0144</strain>
    </source>
</reference>
<dbReference type="EC" id="2.4.1.-" evidence="5"/>
<dbReference type="EMBL" id="BTSX01000005">
    <property type="protein sequence ID" value="GMS99272.1"/>
    <property type="molecule type" value="Genomic_DNA"/>
</dbReference>
<dbReference type="Proteomes" id="UP001432027">
    <property type="component" value="Unassembled WGS sequence"/>
</dbReference>
<keyword evidence="4 5" id="KW-0808">Transferase</keyword>
<proteinExistence type="inferred from homology"/>
<comment type="similarity">
    <text evidence="2 5">Belongs to the glycosyltransferase 10 family.</text>
</comment>
<evidence type="ECO:0000256" key="4">
    <source>
        <dbReference type="ARBA" id="ARBA00022679"/>
    </source>
</evidence>
<evidence type="ECO:0000259" key="6">
    <source>
        <dbReference type="Pfam" id="PF00852"/>
    </source>
</evidence>
<gene>
    <name evidence="7" type="ORF">PENTCL1PPCAC_21447</name>
</gene>
<evidence type="ECO:0000313" key="7">
    <source>
        <dbReference type="EMBL" id="GMS99272.1"/>
    </source>
</evidence>
<comment type="pathway">
    <text evidence="1">Protein modification; protein glycosylation.</text>
</comment>
<keyword evidence="3 5" id="KW-0328">Glycosyltransferase</keyword>
<dbReference type="SUPFAM" id="SSF53756">
    <property type="entry name" value="UDP-Glycosyltransferase/glycogen phosphorylase"/>
    <property type="match status" value="1"/>
</dbReference>
<evidence type="ECO:0000256" key="1">
    <source>
        <dbReference type="ARBA" id="ARBA00004922"/>
    </source>
</evidence>
<comment type="caution">
    <text evidence="7">The sequence shown here is derived from an EMBL/GenBank/DDBJ whole genome shotgun (WGS) entry which is preliminary data.</text>
</comment>
<evidence type="ECO:0000256" key="2">
    <source>
        <dbReference type="ARBA" id="ARBA00008919"/>
    </source>
</evidence>
<feature type="domain" description="Fucosyltransferase C-terminal" evidence="6">
    <location>
        <begin position="40"/>
        <end position="168"/>
    </location>
</feature>
<dbReference type="Pfam" id="PF00852">
    <property type="entry name" value="Glyco_transf_10"/>
    <property type="match status" value="1"/>
</dbReference>
<dbReference type="InterPro" id="IPR055270">
    <property type="entry name" value="Glyco_tran_10_C"/>
</dbReference>
<comment type="subcellular location">
    <subcellularLocation>
        <location evidence="5">Golgi apparatus</location>
        <location evidence="5">Golgi stack membrane</location>
        <topology evidence="5">Single-pass type II membrane protein</topology>
    </subcellularLocation>
</comment>
<accession>A0AAV5TYU1</accession>
<evidence type="ECO:0000256" key="5">
    <source>
        <dbReference type="RuleBase" id="RU003832"/>
    </source>
</evidence>
<dbReference type="Gene3D" id="3.40.50.11660">
    <property type="entry name" value="Glycosyl transferase family 10, C-terminal domain"/>
    <property type="match status" value="1"/>
</dbReference>